<evidence type="ECO:0000313" key="1">
    <source>
        <dbReference type="EMBL" id="CAG8688269.1"/>
    </source>
</evidence>
<protein>
    <submittedName>
        <fullName evidence="1">29215_t:CDS:1</fullName>
    </submittedName>
</protein>
<gene>
    <name evidence="1" type="ORF">GMARGA_LOCUS11340</name>
</gene>
<comment type="caution">
    <text evidence="1">The sequence shown here is derived from an EMBL/GenBank/DDBJ whole genome shotgun (WGS) entry which is preliminary data.</text>
</comment>
<feature type="non-terminal residue" evidence="1">
    <location>
        <position position="73"/>
    </location>
</feature>
<accession>A0ABN7UVY5</accession>
<keyword evidence="2" id="KW-1185">Reference proteome</keyword>
<name>A0ABN7UVY5_GIGMA</name>
<dbReference type="Proteomes" id="UP000789901">
    <property type="component" value="Unassembled WGS sequence"/>
</dbReference>
<proteinExistence type="predicted"/>
<sequence length="73" mass="8453">MLMNIIWKKQTLIRHLEIGGYCFPEVTKVQVFVNGLHPEFSIALSPLLLQTLEEAHTRAKAFELAHEYYSLHS</sequence>
<evidence type="ECO:0000313" key="2">
    <source>
        <dbReference type="Proteomes" id="UP000789901"/>
    </source>
</evidence>
<dbReference type="EMBL" id="CAJVQB010006614">
    <property type="protein sequence ID" value="CAG8688269.1"/>
    <property type="molecule type" value="Genomic_DNA"/>
</dbReference>
<reference evidence="1 2" key="1">
    <citation type="submission" date="2021-06" db="EMBL/GenBank/DDBJ databases">
        <authorList>
            <person name="Kallberg Y."/>
            <person name="Tangrot J."/>
            <person name="Rosling A."/>
        </authorList>
    </citation>
    <scope>NUCLEOTIDE SEQUENCE [LARGE SCALE GENOMIC DNA]</scope>
    <source>
        <strain evidence="1 2">120-4 pot B 10/14</strain>
    </source>
</reference>
<organism evidence="1 2">
    <name type="scientific">Gigaspora margarita</name>
    <dbReference type="NCBI Taxonomy" id="4874"/>
    <lineage>
        <taxon>Eukaryota</taxon>
        <taxon>Fungi</taxon>
        <taxon>Fungi incertae sedis</taxon>
        <taxon>Mucoromycota</taxon>
        <taxon>Glomeromycotina</taxon>
        <taxon>Glomeromycetes</taxon>
        <taxon>Diversisporales</taxon>
        <taxon>Gigasporaceae</taxon>
        <taxon>Gigaspora</taxon>
    </lineage>
</organism>